<evidence type="ECO:0000313" key="1">
    <source>
        <dbReference type="EMBL" id="QEC75464.1"/>
    </source>
</evidence>
<dbReference type="RefSeq" id="WP_147052610.1">
    <property type="nucleotide sequence ID" value="NZ_CP042437.1"/>
</dbReference>
<proteinExistence type="predicted"/>
<gene>
    <name evidence="1" type="ORF">FSB76_05705</name>
</gene>
<keyword evidence="2" id="KW-1185">Reference proteome</keyword>
<evidence type="ECO:0000313" key="2">
    <source>
        <dbReference type="Proteomes" id="UP000321362"/>
    </source>
</evidence>
<name>A0A5B8VUX4_9SPHI</name>
<reference evidence="1 2" key="1">
    <citation type="journal article" date="2013" name="J. Microbiol.">
        <title>Mucilaginibacter ginsenosidivorax sp. nov., with ginsenoside converting activity isolated from sediment.</title>
        <authorList>
            <person name="Kim J.K."/>
            <person name="Choi T.E."/>
            <person name="Liu Q.M."/>
            <person name="Park H.Y."/>
            <person name="Yi T.H."/>
            <person name="Yoon M.H."/>
            <person name="Kim S.C."/>
            <person name="Im W.T."/>
        </authorList>
    </citation>
    <scope>NUCLEOTIDE SEQUENCE [LARGE SCALE GENOMIC DNA]</scope>
    <source>
        <strain evidence="1 2">KHI28</strain>
    </source>
</reference>
<sequence length="137" mass="15254">MNKPLIPCYCEEQSICGQHTTSLHSVRLPQYATHDMLDSDTNTGFERRLILTRQGYARHPLSGFAVKRGLKFNYFSFFNTALSTVQAPLSTAGEERVAGAASPGESSPRCNLRHPYFKSSRNANTRNNLGANTIYPI</sequence>
<dbReference type="Proteomes" id="UP000321362">
    <property type="component" value="Chromosome"/>
</dbReference>
<protein>
    <submittedName>
        <fullName evidence="1">Uncharacterized protein</fullName>
    </submittedName>
</protein>
<dbReference type="KEGG" id="mgk:FSB76_05705"/>
<dbReference type="AlphaFoldDB" id="A0A5B8VUX4"/>
<dbReference type="EMBL" id="CP042437">
    <property type="protein sequence ID" value="QEC75464.1"/>
    <property type="molecule type" value="Genomic_DNA"/>
</dbReference>
<accession>A0A5B8VUX4</accession>
<organism evidence="1 2">
    <name type="scientific">Mucilaginibacter ginsenosidivorax</name>
    <dbReference type="NCBI Taxonomy" id="862126"/>
    <lineage>
        <taxon>Bacteria</taxon>
        <taxon>Pseudomonadati</taxon>
        <taxon>Bacteroidota</taxon>
        <taxon>Sphingobacteriia</taxon>
        <taxon>Sphingobacteriales</taxon>
        <taxon>Sphingobacteriaceae</taxon>
        <taxon>Mucilaginibacter</taxon>
    </lineage>
</organism>